<evidence type="ECO:0000313" key="2">
    <source>
        <dbReference type="Proteomes" id="UP000326344"/>
    </source>
</evidence>
<sequence>MNKLETLSLIEGNFSEEEAWEILMALYSAKINFHRMRDFSSRERFGRPDEAAQKRIPELQKEKEKVSQIVSEAKSKNKRLIITSGIELCLSDD</sequence>
<dbReference type="AlphaFoldDB" id="A0A5N1JGY5"/>
<comment type="caution">
    <text evidence="1">The sequence shown here is derived from an EMBL/GenBank/DDBJ whole genome shotgun (WGS) entry which is preliminary data.</text>
</comment>
<protein>
    <submittedName>
        <fullName evidence="1">Uncharacterized protein</fullName>
    </submittedName>
</protein>
<reference evidence="1 2" key="1">
    <citation type="submission" date="2019-09" db="EMBL/GenBank/DDBJ databases">
        <title>Genome Sequence of Larkinella sp MA1.</title>
        <authorList>
            <person name="Srinivasan S."/>
        </authorList>
    </citation>
    <scope>NUCLEOTIDE SEQUENCE [LARGE SCALE GENOMIC DNA]</scope>
    <source>
        <strain evidence="1 2">MA1</strain>
    </source>
</reference>
<gene>
    <name evidence="1" type="ORF">F0P93_17725</name>
</gene>
<dbReference type="RefSeq" id="WP_150878267.1">
    <property type="nucleotide sequence ID" value="NZ_VTWS01000004.1"/>
</dbReference>
<proteinExistence type="predicted"/>
<dbReference type="EMBL" id="VTWS01000004">
    <property type="protein sequence ID" value="KAA9353018.1"/>
    <property type="molecule type" value="Genomic_DNA"/>
</dbReference>
<dbReference type="Proteomes" id="UP000326344">
    <property type="component" value="Unassembled WGS sequence"/>
</dbReference>
<name>A0A5N1JGY5_9BACT</name>
<keyword evidence="2" id="KW-1185">Reference proteome</keyword>
<organism evidence="1 2">
    <name type="scientific">Larkinella humicola</name>
    <dbReference type="NCBI Taxonomy" id="2607654"/>
    <lineage>
        <taxon>Bacteria</taxon>
        <taxon>Pseudomonadati</taxon>
        <taxon>Bacteroidota</taxon>
        <taxon>Cytophagia</taxon>
        <taxon>Cytophagales</taxon>
        <taxon>Spirosomataceae</taxon>
        <taxon>Larkinella</taxon>
    </lineage>
</organism>
<accession>A0A5N1JGY5</accession>
<evidence type="ECO:0000313" key="1">
    <source>
        <dbReference type="EMBL" id="KAA9353018.1"/>
    </source>
</evidence>